<accession>A0A0V1HKK8</accession>
<dbReference type="EMBL" id="JYDP01000054">
    <property type="protein sequence ID" value="KRZ10999.1"/>
    <property type="molecule type" value="Genomic_DNA"/>
</dbReference>
<gene>
    <name evidence="1" type="ORF">T11_6737</name>
</gene>
<proteinExistence type="predicted"/>
<keyword evidence="2" id="KW-1185">Reference proteome</keyword>
<sequence length="61" mass="7062">MDKKAMYEEKHRALIKGKEHNATNFLTSQRDQIISDNLRIQSDGPKSVRDCNLKDQYGVLI</sequence>
<dbReference type="OrthoDB" id="5919614at2759"/>
<comment type="caution">
    <text evidence="1">The sequence shown here is derived from an EMBL/GenBank/DDBJ whole genome shotgun (WGS) entry which is preliminary data.</text>
</comment>
<reference evidence="1 2" key="1">
    <citation type="submission" date="2015-01" db="EMBL/GenBank/DDBJ databases">
        <title>Evolution of Trichinella species and genotypes.</title>
        <authorList>
            <person name="Korhonen P.K."/>
            <person name="Edoardo P."/>
            <person name="Giuseppe L.R."/>
            <person name="Gasser R.B."/>
        </authorList>
    </citation>
    <scope>NUCLEOTIDE SEQUENCE [LARGE SCALE GENOMIC DNA]</scope>
    <source>
        <strain evidence="1">ISS1029</strain>
    </source>
</reference>
<dbReference type="STRING" id="268475.A0A0V1HKK8"/>
<organism evidence="1 2">
    <name type="scientific">Trichinella zimbabwensis</name>
    <dbReference type="NCBI Taxonomy" id="268475"/>
    <lineage>
        <taxon>Eukaryota</taxon>
        <taxon>Metazoa</taxon>
        <taxon>Ecdysozoa</taxon>
        <taxon>Nematoda</taxon>
        <taxon>Enoplea</taxon>
        <taxon>Dorylaimia</taxon>
        <taxon>Trichinellida</taxon>
        <taxon>Trichinellidae</taxon>
        <taxon>Trichinella</taxon>
    </lineage>
</organism>
<evidence type="ECO:0000313" key="1">
    <source>
        <dbReference type="EMBL" id="KRZ10999.1"/>
    </source>
</evidence>
<dbReference type="Proteomes" id="UP000055024">
    <property type="component" value="Unassembled WGS sequence"/>
</dbReference>
<evidence type="ECO:0000313" key="2">
    <source>
        <dbReference type="Proteomes" id="UP000055024"/>
    </source>
</evidence>
<protein>
    <submittedName>
        <fullName evidence="1">Uncharacterized protein</fullName>
    </submittedName>
</protein>
<name>A0A0V1HKK8_9BILA</name>
<dbReference type="AlphaFoldDB" id="A0A0V1HKK8"/>